<sequence length="90" mass="9451">MEERTTNAVKLVGEVFVPGASQMIEGHVARGAAHFVIGGLVVAALAPAAPLLAGLFGLGVRLNSFSSSMDGKNLWNQVEVRKTNPEPHSK</sequence>
<name>A0ABY3RBC2_9BRAD</name>
<protein>
    <submittedName>
        <fullName evidence="2">Uncharacterized protein</fullName>
    </submittedName>
</protein>
<keyword evidence="1" id="KW-0472">Membrane</keyword>
<dbReference type="Proteomes" id="UP001431010">
    <property type="component" value="Chromosome"/>
</dbReference>
<keyword evidence="3" id="KW-1185">Reference proteome</keyword>
<accession>A0ABY3RBC2</accession>
<organism evidence="2 3">
    <name type="scientific">Bradyrhizobium ontarionense</name>
    <dbReference type="NCBI Taxonomy" id="2898149"/>
    <lineage>
        <taxon>Bacteria</taxon>
        <taxon>Pseudomonadati</taxon>
        <taxon>Pseudomonadota</taxon>
        <taxon>Alphaproteobacteria</taxon>
        <taxon>Hyphomicrobiales</taxon>
        <taxon>Nitrobacteraceae</taxon>
        <taxon>Bradyrhizobium</taxon>
    </lineage>
</organism>
<gene>
    <name evidence="2" type="ORF">LQG66_33765</name>
</gene>
<proteinExistence type="predicted"/>
<evidence type="ECO:0000313" key="2">
    <source>
        <dbReference type="EMBL" id="UFZ04106.1"/>
    </source>
</evidence>
<reference evidence="2" key="1">
    <citation type="journal article" date="2024" name="Antonie Van Leeuwenhoek">
        <title>Bradyrhizobium ontarionense sp. nov., a novel bacterial symbiont isolated from Aeschynomene indica (Indian jointvetch), harbours photosynthesis, nitrogen fixation and nitrous oxide (N2O) reductase genes.</title>
        <authorList>
            <person name="Bromfield E.S.P."/>
            <person name="Cloutier S."/>
        </authorList>
    </citation>
    <scope>NUCLEOTIDE SEQUENCE</scope>
    <source>
        <strain evidence="2">A19</strain>
    </source>
</reference>
<keyword evidence="1" id="KW-1133">Transmembrane helix</keyword>
<dbReference type="Pfam" id="PF19549">
    <property type="entry name" value="DUF6072"/>
    <property type="match status" value="1"/>
</dbReference>
<evidence type="ECO:0000256" key="1">
    <source>
        <dbReference type="SAM" id="Phobius"/>
    </source>
</evidence>
<keyword evidence="1" id="KW-0812">Transmembrane</keyword>
<evidence type="ECO:0000313" key="3">
    <source>
        <dbReference type="Proteomes" id="UP001431010"/>
    </source>
</evidence>
<dbReference type="InterPro" id="IPR045718">
    <property type="entry name" value="DUF6072"/>
</dbReference>
<feature type="transmembrane region" description="Helical" evidence="1">
    <location>
        <begin position="35"/>
        <end position="60"/>
    </location>
</feature>
<dbReference type="RefSeq" id="WP_231320118.1">
    <property type="nucleotide sequence ID" value="NZ_CP088156.1"/>
</dbReference>
<dbReference type="EMBL" id="CP088156">
    <property type="protein sequence ID" value="UFZ04106.1"/>
    <property type="molecule type" value="Genomic_DNA"/>
</dbReference>